<dbReference type="Pfam" id="PF01336">
    <property type="entry name" value="tRNA_anti-codon"/>
    <property type="match status" value="1"/>
</dbReference>
<name>A0A5J9U586_9POAL</name>
<keyword evidence="5" id="KW-0238">DNA-binding</keyword>
<evidence type="ECO:0000256" key="2">
    <source>
        <dbReference type="ARBA" id="ARBA00022723"/>
    </source>
</evidence>
<keyword evidence="9" id="KW-1185">Reference proteome</keyword>
<comment type="similarity">
    <text evidence="1">Belongs to the replication factor A protein 1 family.</text>
</comment>
<evidence type="ECO:0000256" key="5">
    <source>
        <dbReference type="ARBA" id="ARBA00023125"/>
    </source>
</evidence>
<dbReference type="Gramene" id="TVU18301">
    <property type="protein sequence ID" value="TVU18301"/>
    <property type="gene ID" value="EJB05_34391"/>
</dbReference>
<dbReference type="FunFam" id="2.40.50.140:FF:000041">
    <property type="entry name" value="Replication protein A subunit"/>
    <property type="match status" value="1"/>
</dbReference>
<feature type="domain" description="OB" evidence="6">
    <location>
        <begin position="303"/>
        <end position="388"/>
    </location>
</feature>
<comment type="caution">
    <text evidence="8">The sequence shown here is derived from an EMBL/GenBank/DDBJ whole genome shotgun (WGS) entry which is preliminary data.</text>
</comment>
<dbReference type="CDD" id="cd04474">
    <property type="entry name" value="RPA1_DBD_A"/>
    <property type="match status" value="1"/>
</dbReference>
<dbReference type="InterPro" id="IPR012340">
    <property type="entry name" value="NA-bd_OB-fold"/>
</dbReference>
<accession>A0A5J9U586</accession>
<reference evidence="8 9" key="1">
    <citation type="journal article" date="2019" name="Sci. Rep.">
        <title>A high-quality genome of Eragrostis curvula grass provides insights into Poaceae evolution and supports new strategies to enhance forage quality.</title>
        <authorList>
            <person name="Carballo J."/>
            <person name="Santos B.A.C.M."/>
            <person name="Zappacosta D."/>
            <person name="Garbus I."/>
            <person name="Selva J.P."/>
            <person name="Gallo C.A."/>
            <person name="Diaz A."/>
            <person name="Albertini E."/>
            <person name="Caccamo M."/>
            <person name="Echenique V."/>
        </authorList>
    </citation>
    <scope>NUCLEOTIDE SEQUENCE [LARGE SCALE GENOMIC DNA]</scope>
    <source>
        <strain evidence="9">cv. Victoria</strain>
        <tissue evidence="8">Leaf</tissue>
    </source>
</reference>
<evidence type="ECO:0000313" key="9">
    <source>
        <dbReference type="Proteomes" id="UP000324897"/>
    </source>
</evidence>
<protein>
    <recommendedName>
        <fullName evidence="10">Replication factor-A protein 1 N-terminal domain-containing protein</fullName>
    </recommendedName>
</protein>
<dbReference type="AlphaFoldDB" id="A0A5J9U586"/>
<keyword evidence="3" id="KW-0863">Zinc-finger</keyword>
<dbReference type="GO" id="GO:0003677">
    <property type="term" value="F:DNA binding"/>
    <property type="evidence" value="ECO:0007669"/>
    <property type="project" value="UniProtKB-KW"/>
</dbReference>
<proteinExistence type="inferred from homology"/>
<dbReference type="GO" id="GO:0008270">
    <property type="term" value="F:zinc ion binding"/>
    <property type="evidence" value="ECO:0007669"/>
    <property type="project" value="UniProtKB-KW"/>
</dbReference>
<evidence type="ECO:0008006" key="10">
    <source>
        <dbReference type="Google" id="ProtNLM"/>
    </source>
</evidence>
<keyword evidence="4" id="KW-0862">Zinc</keyword>
<dbReference type="Pfam" id="PF04057">
    <property type="entry name" value="Rep-A_N"/>
    <property type="match status" value="1"/>
</dbReference>
<feature type="non-terminal residue" evidence="8">
    <location>
        <position position="1"/>
    </location>
</feature>
<evidence type="ECO:0000259" key="6">
    <source>
        <dbReference type="Pfam" id="PF01336"/>
    </source>
</evidence>
<feature type="domain" description="Replication factor-A protein 1 N-terminal" evidence="7">
    <location>
        <begin position="9"/>
        <end position="108"/>
    </location>
</feature>
<dbReference type="GO" id="GO:0005634">
    <property type="term" value="C:nucleus"/>
    <property type="evidence" value="ECO:0007669"/>
    <property type="project" value="InterPro"/>
</dbReference>
<keyword evidence="2" id="KW-0479">Metal-binding</keyword>
<gene>
    <name evidence="8" type="ORF">EJB05_34391</name>
</gene>
<dbReference type="EMBL" id="RWGY01000029">
    <property type="protein sequence ID" value="TVU18301.1"/>
    <property type="molecule type" value="Genomic_DNA"/>
</dbReference>
<sequence length="395" mass="43572">MGGGLEADLSHGAVAALWSSSSGSAPAGWRPVLQVADVRRMVEVVMRYSVKLSDGVHTLPGRLAISLNPLVRDGALRRGSVIRVLQFVCDPIENNRRVIIVIQLEVLQTECALISSPMIYEAASTQPTAISCSGGLGSHEPCVLLGAQQVVDNTSFVPGQFISDSSFAPREEHDVYDLQYGGCYGSVPPQNTVDAKMQQLSLDDHQKKNLMVTTNGGFYGSVPSQNTIDAKMHQLSLDDRQKKRLMVTANCDKFGRGGSYGTPLPYSYLLPPSMCTDRSHAPTNEPPFHVIPVAALSPYQFRWTIKVRVTAKTDLRHYSNARGPGKVFSFDLRDAQGGEIRVTCFNSQVDRYFDLIDFDKVYWVSRGTVKPADKKYNPLNSDYQIAADDNYRNLF</sequence>
<evidence type="ECO:0000259" key="7">
    <source>
        <dbReference type="Pfam" id="PF04057"/>
    </source>
</evidence>
<dbReference type="InterPro" id="IPR004365">
    <property type="entry name" value="NA-bd_OB_tRNA"/>
</dbReference>
<dbReference type="Proteomes" id="UP000324897">
    <property type="component" value="Chromosome 7"/>
</dbReference>
<evidence type="ECO:0000256" key="3">
    <source>
        <dbReference type="ARBA" id="ARBA00022771"/>
    </source>
</evidence>
<evidence type="ECO:0000256" key="1">
    <source>
        <dbReference type="ARBA" id="ARBA00005690"/>
    </source>
</evidence>
<dbReference type="InterPro" id="IPR007199">
    <property type="entry name" value="Rep_factor-A_N"/>
</dbReference>
<dbReference type="GO" id="GO:0006260">
    <property type="term" value="P:DNA replication"/>
    <property type="evidence" value="ECO:0007669"/>
    <property type="project" value="InterPro"/>
</dbReference>
<organism evidence="8 9">
    <name type="scientific">Eragrostis curvula</name>
    <name type="common">weeping love grass</name>
    <dbReference type="NCBI Taxonomy" id="38414"/>
    <lineage>
        <taxon>Eukaryota</taxon>
        <taxon>Viridiplantae</taxon>
        <taxon>Streptophyta</taxon>
        <taxon>Embryophyta</taxon>
        <taxon>Tracheophyta</taxon>
        <taxon>Spermatophyta</taxon>
        <taxon>Magnoliopsida</taxon>
        <taxon>Liliopsida</taxon>
        <taxon>Poales</taxon>
        <taxon>Poaceae</taxon>
        <taxon>PACMAD clade</taxon>
        <taxon>Chloridoideae</taxon>
        <taxon>Eragrostideae</taxon>
        <taxon>Eragrostidinae</taxon>
        <taxon>Eragrostis</taxon>
    </lineage>
</organism>
<dbReference type="SUPFAM" id="SSF50249">
    <property type="entry name" value="Nucleic acid-binding proteins"/>
    <property type="match status" value="2"/>
</dbReference>
<dbReference type="Gene3D" id="2.40.50.140">
    <property type="entry name" value="Nucleic acid-binding proteins"/>
    <property type="match status" value="2"/>
</dbReference>
<evidence type="ECO:0000313" key="8">
    <source>
        <dbReference type="EMBL" id="TVU18301.1"/>
    </source>
</evidence>
<dbReference type="OrthoDB" id="692221at2759"/>
<evidence type="ECO:0000256" key="4">
    <source>
        <dbReference type="ARBA" id="ARBA00022833"/>
    </source>
</evidence>